<keyword evidence="1" id="KW-0472">Membrane</keyword>
<evidence type="ECO:0000313" key="3">
    <source>
        <dbReference type="Proteomes" id="UP000230390"/>
    </source>
</evidence>
<keyword evidence="1" id="KW-0812">Transmembrane</keyword>
<dbReference type="Proteomes" id="UP000230390">
    <property type="component" value="Unassembled WGS sequence"/>
</dbReference>
<evidence type="ECO:0000313" key="2">
    <source>
        <dbReference type="EMBL" id="PIL46289.1"/>
    </source>
</evidence>
<organism evidence="2 3">
    <name type="scientific">Massilia eurypsychrophila</name>
    <dbReference type="NCBI Taxonomy" id="1485217"/>
    <lineage>
        <taxon>Bacteria</taxon>
        <taxon>Pseudomonadati</taxon>
        <taxon>Pseudomonadota</taxon>
        <taxon>Betaproteobacteria</taxon>
        <taxon>Burkholderiales</taxon>
        <taxon>Oxalobacteraceae</taxon>
        <taxon>Telluria group</taxon>
        <taxon>Massilia</taxon>
    </lineage>
</organism>
<evidence type="ECO:0008006" key="4">
    <source>
        <dbReference type="Google" id="ProtNLM"/>
    </source>
</evidence>
<sequence>MAPNSGTDEADLANGDLGAYIRKMDRRLIVLETRFDTILPTLATKADLIELRAELKADMSKLGSDLRTEMRDSTGSLRNDILTFKADIFKWMVATLLTTFLGFSGMIITLFTLLRPG</sequence>
<dbReference type="RefSeq" id="WP_099787179.1">
    <property type="nucleotide sequence ID" value="NZ_JBHLYV010000001.1"/>
</dbReference>
<proteinExistence type="predicted"/>
<evidence type="ECO:0000256" key="1">
    <source>
        <dbReference type="SAM" id="Phobius"/>
    </source>
</evidence>
<keyword evidence="3" id="KW-1185">Reference proteome</keyword>
<gene>
    <name evidence="2" type="ORF">CR105_04160</name>
</gene>
<feature type="transmembrane region" description="Helical" evidence="1">
    <location>
        <begin position="88"/>
        <end position="114"/>
    </location>
</feature>
<protein>
    <recommendedName>
        <fullName evidence="4">DUF1640 domain-containing protein</fullName>
    </recommendedName>
</protein>
<name>A0A2G8TK03_9BURK</name>
<dbReference type="EMBL" id="PDOC01000002">
    <property type="protein sequence ID" value="PIL46289.1"/>
    <property type="molecule type" value="Genomic_DNA"/>
</dbReference>
<keyword evidence="1" id="KW-1133">Transmembrane helix</keyword>
<dbReference type="OrthoDB" id="8757083at2"/>
<dbReference type="AlphaFoldDB" id="A0A2G8TK03"/>
<accession>A0A2G8TK03</accession>
<comment type="caution">
    <text evidence="2">The sequence shown here is derived from an EMBL/GenBank/DDBJ whole genome shotgun (WGS) entry which is preliminary data.</text>
</comment>
<reference evidence="2 3" key="1">
    <citation type="submission" date="2017-10" db="EMBL/GenBank/DDBJ databases">
        <title>Massilia psychrophilum sp. nov., a novel purple-pigmented bacterium isolated from Tianshan glacier, Xinjiang Municipality, China.</title>
        <authorList>
            <person name="Wang H."/>
        </authorList>
    </citation>
    <scope>NUCLEOTIDE SEQUENCE [LARGE SCALE GENOMIC DNA]</scope>
    <source>
        <strain evidence="2 3">JCM 30074</strain>
    </source>
</reference>